<dbReference type="AlphaFoldDB" id="A0A392RLB9"/>
<evidence type="ECO:0000313" key="1">
    <source>
        <dbReference type="EMBL" id="MCI36335.1"/>
    </source>
</evidence>
<feature type="non-terminal residue" evidence="1">
    <location>
        <position position="32"/>
    </location>
</feature>
<organism evidence="1 2">
    <name type="scientific">Trifolium medium</name>
    <dbReference type="NCBI Taxonomy" id="97028"/>
    <lineage>
        <taxon>Eukaryota</taxon>
        <taxon>Viridiplantae</taxon>
        <taxon>Streptophyta</taxon>
        <taxon>Embryophyta</taxon>
        <taxon>Tracheophyta</taxon>
        <taxon>Spermatophyta</taxon>
        <taxon>Magnoliopsida</taxon>
        <taxon>eudicotyledons</taxon>
        <taxon>Gunneridae</taxon>
        <taxon>Pentapetalae</taxon>
        <taxon>rosids</taxon>
        <taxon>fabids</taxon>
        <taxon>Fabales</taxon>
        <taxon>Fabaceae</taxon>
        <taxon>Papilionoideae</taxon>
        <taxon>50 kb inversion clade</taxon>
        <taxon>NPAAA clade</taxon>
        <taxon>Hologalegina</taxon>
        <taxon>IRL clade</taxon>
        <taxon>Trifolieae</taxon>
        <taxon>Trifolium</taxon>
    </lineage>
</organism>
<dbReference type="EMBL" id="LXQA010232834">
    <property type="protein sequence ID" value="MCI36335.1"/>
    <property type="molecule type" value="Genomic_DNA"/>
</dbReference>
<evidence type="ECO:0008006" key="3">
    <source>
        <dbReference type="Google" id="ProtNLM"/>
    </source>
</evidence>
<dbReference type="Proteomes" id="UP000265520">
    <property type="component" value="Unassembled WGS sequence"/>
</dbReference>
<comment type="caution">
    <text evidence="1">The sequence shown here is derived from an EMBL/GenBank/DDBJ whole genome shotgun (WGS) entry which is preliminary data.</text>
</comment>
<protein>
    <recommendedName>
        <fullName evidence="3">F-box domain-containing protein</fullName>
    </recommendedName>
</protein>
<evidence type="ECO:0000313" key="2">
    <source>
        <dbReference type="Proteomes" id="UP000265520"/>
    </source>
</evidence>
<name>A0A392RLB9_9FABA</name>
<accession>A0A392RLB9</accession>
<proteinExistence type="predicted"/>
<sequence>MNAPDELDLSFLPYELTMEVLSSVPVKCLMRW</sequence>
<reference evidence="1 2" key="1">
    <citation type="journal article" date="2018" name="Front. Plant Sci.">
        <title>Red Clover (Trifolium pratense) and Zigzag Clover (T. medium) - A Picture of Genomic Similarities and Differences.</title>
        <authorList>
            <person name="Dluhosova J."/>
            <person name="Istvanek J."/>
            <person name="Nedelnik J."/>
            <person name="Repkova J."/>
        </authorList>
    </citation>
    <scope>NUCLEOTIDE SEQUENCE [LARGE SCALE GENOMIC DNA]</scope>
    <source>
        <strain evidence="2">cv. 10/8</strain>
        <tissue evidence="1">Leaf</tissue>
    </source>
</reference>
<keyword evidence="2" id="KW-1185">Reference proteome</keyword>